<evidence type="ECO:0000313" key="3">
    <source>
        <dbReference type="EMBL" id="CAI5451618.1"/>
    </source>
</evidence>
<reference evidence="3" key="1">
    <citation type="submission" date="2022-11" db="EMBL/GenBank/DDBJ databases">
        <authorList>
            <person name="Kikuchi T."/>
        </authorList>
    </citation>
    <scope>NUCLEOTIDE SEQUENCE</scope>
    <source>
        <strain evidence="3">PS1010</strain>
    </source>
</reference>
<dbReference type="InterPro" id="IPR003703">
    <property type="entry name" value="Acyl_CoA_thio"/>
</dbReference>
<gene>
    <name evidence="3" type="ORF">CAMP_LOCUS14255</name>
</gene>
<dbReference type="GO" id="GO:0047617">
    <property type="term" value="F:fatty acyl-CoA hydrolase activity"/>
    <property type="evidence" value="ECO:0007669"/>
    <property type="project" value="InterPro"/>
</dbReference>
<name>A0A9P1IYA2_9PELO</name>
<protein>
    <recommendedName>
        <fullName evidence="2">Acyl-CoA thioesterase-like C-terminal domain-containing protein</fullName>
    </recommendedName>
</protein>
<comment type="caution">
    <text evidence="3">The sequence shown here is derived from an EMBL/GenBank/DDBJ whole genome shotgun (WGS) entry which is preliminary data.</text>
</comment>
<dbReference type="PANTHER" id="PTHR11066:SF48">
    <property type="entry name" value="ACYL-COA THIOESTERASE II"/>
    <property type="match status" value="1"/>
</dbReference>
<dbReference type="GO" id="GO:0006637">
    <property type="term" value="P:acyl-CoA metabolic process"/>
    <property type="evidence" value="ECO:0007669"/>
    <property type="project" value="InterPro"/>
</dbReference>
<evidence type="ECO:0000256" key="1">
    <source>
        <dbReference type="ARBA" id="ARBA00006538"/>
    </source>
</evidence>
<dbReference type="InterPro" id="IPR049450">
    <property type="entry name" value="ACOT8-like_C"/>
</dbReference>
<proteinExistence type="inferred from homology"/>
<dbReference type="PANTHER" id="PTHR11066">
    <property type="entry name" value="ACYL-COA THIOESTERASE"/>
    <property type="match status" value="1"/>
</dbReference>
<dbReference type="Proteomes" id="UP001152747">
    <property type="component" value="Unassembled WGS sequence"/>
</dbReference>
<comment type="similarity">
    <text evidence="1">Belongs to the C/M/P thioester hydrolase family.</text>
</comment>
<feature type="domain" description="Acyl-CoA thioesterase-like C-terminal" evidence="2">
    <location>
        <begin position="184"/>
        <end position="295"/>
    </location>
</feature>
<dbReference type="AlphaFoldDB" id="A0A9P1IYA2"/>
<evidence type="ECO:0000313" key="4">
    <source>
        <dbReference type="Proteomes" id="UP001152747"/>
    </source>
</evidence>
<dbReference type="Gene3D" id="2.40.160.210">
    <property type="entry name" value="Acyl-CoA thioesterase, double hotdog domain"/>
    <property type="match status" value="1"/>
</dbReference>
<organism evidence="3 4">
    <name type="scientific">Caenorhabditis angaria</name>
    <dbReference type="NCBI Taxonomy" id="860376"/>
    <lineage>
        <taxon>Eukaryota</taxon>
        <taxon>Metazoa</taxon>
        <taxon>Ecdysozoa</taxon>
        <taxon>Nematoda</taxon>
        <taxon>Chromadorea</taxon>
        <taxon>Rhabditida</taxon>
        <taxon>Rhabditina</taxon>
        <taxon>Rhabditomorpha</taxon>
        <taxon>Rhabditoidea</taxon>
        <taxon>Rhabditidae</taxon>
        <taxon>Peloderinae</taxon>
        <taxon>Caenorhabditis</taxon>
    </lineage>
</organism>
<dbReference type="EMBL" id="CANHGI010000005">
    <property type="protein sequence ID" value="CAI5451618.1"/>
    <property type="molecule type" value="Genomic_DNA"/>
</dbReference>
<keyword evidence="4" id="KW-1185">Reference proteome</keyword>
<dbReference type="InterPro" id="IPR042171">
    <property type="entry name" value="Acyl-CoA_hotdog"/>
</dbReference>
<dbReference type="Pfam" id="PF20789">
    <property type="entry name" value="4HBT_3C"/>
    <property type="match status" value="1"/>
</dbReference>
<dbReference type="SUPFAM" id="SSF54637">
    <property type="entry name" value="Thioesterase/thiol ester dehydrase-isomerase"/>
    <property type="match status" value="2"/>
</dbReference>
<dbReference type="GO" id="GO:0005782">
    <property type="term" value="C:peroxisomal matrix"/>
    <property type="evidence" value="ECO:0007669"/>
    <property type="project" value="UniProtKB-SubCell"/>
</dbReference>
<evidence type="ECO:0000259" key="2">
    <source>
        <dbReference type="Pfam" id="PF20789"/>
    </source>
</evidence>
<sequence length="303" mass="35236">MQVNDIDSYFKSLLRIEKVENEKDDQVAFRSFPPHLNSATIHQPSRTYGGTTICYAFLAAKLLHRERPNSIFITFLSQGSCEIPIDTKVRKLDNDKMFVEVSQNGKTLSRAYVKKNAISDWTTLETNRRLIDGQVKAPEFYKIDDENSRKLQNIQSETAWKERKDVYSSPFDVRLVEYGSSDGCKEVSMIWVRLPVNQRRNINIKTISAEGLVMYISDYYIIQPASIFLRKHGRYFKAIVSLNHSVDIIQHDFDPFQWFLIHSTLESFIQDRAILRFVIYSENKQVIASGRQECYTPSCIHKL</sequence>
<dbReference type="GO" id="GO:0009062">
    <property type="term" value="P:fatty acid catabolic process"/>
    <property type="evidence" value="ECO:0007669"/>
    <property type="project" value="TreeGrafter"/>
</dbReference>
<dbReference type="InterPro" id="IPR029069">
    <property type="entry name" value="HotDog_dom_sf"/>
</dbReference>
<accession>A0A9P1IYA2</accession>